<dbReference type="SUPFAM" id="SSF47802">
    <property type="entry name" value="DNA polymerase beta, N-terminal domain-like"/>
    <property type="match status" value="1"/>
</dbReference>
<evidence type="ECO:0000256" key="15">
    <source>
        <dbReference type="SAM" id="MobiDB-lite"/>
    </source>
</evidence>
<keyword evidence="11 14" id="KW-0234">DNA repair</keyword>
<keyword evidence="9 14" id="KW-0460">Magnesium</keyword>
<evidence type="ECO:0000256" key="3">
    <source>
        <dbReference type="ARBA" id="ARBA00010015"/>
    </source>
</evidence>
<dbReference type="Pfam" id="PF14716">
    <property type="entry name" value="HHH_8"/>
    <property type="match status" value="1"/>
</dbReference>
<evidence type="ECO:0000256" key="9">
    <source>
        <dbReference type="ARBA" id="ARBA00022842"/>
    </source>
</evidence>
<dbReference type="Proteomes" id="UP001610334">
    <property type="component" value="Unassembled WGS sequence"/>
</dbReference>
<keyword evidence="13" id="KW-0469">Meiosis</keyword>
<dbReference type="EC" id="3.1.22.-" evidence="14"/>
<evidence type="ECO:0000259" key="16">
    <source>
        <dbReference type="SMART" id="SM00891"/>
    </source>
</evidence>
<evidence type="ECO:0000256" key="4">
    <source>
        <dbReference type="ARBA" id="ARBA00022722"/>
    </source>
</evidence>
<evidence type="ECO:0000256" key="2">
    <source>
        <dbReference type="ARBA" id="ARBA00004123"/>
    </source>
</evidence>
<sequence length="587" mass="65982">MSDDTCANPLLLGWIKEWLDQARERNSKGFTVYKKAYESMSACPLVFQHPSEALQLNGLGPKLCQRLTDKLKDYCAENGLPMPEDPRTVKSKRTSDEGAAETQPKKKPRKTKTYAPALRSGPYALILALGGLDEHSNQSMTKAQLVETAQPYCDSSFTVPSDPSKYFTAWNSMKTLLQKELVYAQGHPLKKYSLTEEGWEVAKALKKTLSKSNQDTLTFDPPSGQTTNNPTVTLGNIITNSTDSSRSHHRRAQSILDEDTAHSTVTPIAIPPDSYRVQLILDTREVRSSKDRDYISNELIKQGIHPEVRALELGDIMWVAKFHDPMFLSKYGEEGDEIMLDWIVERKRLDDLVGSIKDGRFHEQKFRLNRSGIKNVIYLIEEFTVTHDSNTATAQRYHDMVNSAIASTQVVNGYFVKRTKNLDDTIRYLARMTFLLSNMYNSSSSFATAPTYTATNPSHTLSLLPTRHLSNSNPYLTTLSNLRAANPSITYGVTFSTFCAISSKSEALTLRDIFLKMLMCTRGVTGDKALEIQRQWPTPQAFIQAFEALDPRERETMVSDNLQSMVRTKTIAKVLSKKIAEVWGEAG</sequence>
<evidence type="ECO:0000256" key="1">
    <source>
        <dbReference type="ARBA" id="ARBA00001946"/>
    </source>
</evidence>
<evidence type="ECO:0000256" key="8">
    <source>
        <dbReference type="ARBA" id="ARBA00022801"/>
    </source>
</evidence>
<dbReference type="InterPro" id="IPR042530">
    <property type="entry name" value="EME1/EME2_C"/>
</dbReference>
<keyword evidence="7 14" id="KW-0227">DNA damage</keyword>
<evidence type="ECO:0000313" key="18">
    <source>
        <dbReference type="Proteomes" id="UP001610334"/>
    </source>
</evidence>
<gene>
    <name evidence="17" type="ORF">BJX63DRAFT_428918</name>
</gene>
<evidence type="ECO:0000313" key="17">
    <source>
        <dbReference type="EMBL" id="KAL2818845.1"/>
    </source>
</evidence>
<evidence type="ECO:0000256" key="5">
    <source>
        <dbReference type="ARBA" id="ARBA00022723"/>
    </source>
</evidence>
<dbReference type="InterPro" id="IPR036388">
    <property type="entry name" value="WH-like_DNA-bd_sf"/>
</dbReference>
<dbReference type="CDD" id="cd21036">
    <property type="entry name" value="WH_MUS81"/>
    <property type="match status" value="1"/>
</dbReference>
<feature type="domain" description="ERCC4" evidence="16">
    <location>
        <begin position="278"/>
        <end position="384"/>
    </location>
</feature>
<dbReference type="Gene3D" id="1.10.150.670">
    <property type="entry name" value="Crossover junction endonuclease EME1, DNA-binding domain"/>
    <property type="match status" value="1"/>
</dbReference>
<dbReference type="Gene3D" id="1.10.10.10">
    <property type="entry name" value="Winged helix-like DNA-binding domain superfamily/Winged helix DNA-binding domain"/>
    <property type="match status" value="1"/>
</dbReference>
<dbReference type="PANTHER" id="PTHR13451">
    <property type="entry name" value="CLASS II CROSSOVER JUNCTION ENDONUCLEASE MUS81"/>
    <property type="match status" value="1"/>
</dbReference>
<keyword evidence="18" id="KW-1185">Reference proteome</keyword>
<protein>
    <recommendedName>
        <fullName evidence="14">Crossover junction endonuclease MUS81</fullName>
        <ecNumber evidence="14">3.1.22.-</ecNumber>
    </recommendedName>
</protein>
<evidence type="ECO:0000256" key="11">
    <source>
        <dbReference type="ARBA" id="ARBA00023204"/>
    </source>
</evidence>
<evidence type="ECO:0000256" key="10">
    <source>
        <dbReference type="ARBA" id="ARBA00023172"/>
    </source>
</evidence>
<evidence type="ECO:0000256" key="7">
    <source>
        <dbReference type="ARBA" id="ARBA00022763"/>
    </source>
</evidence>
<dbReference type="InterPro" id="IPR010996">
    <property type="entry name" value="HHH_MUS81"/>
</dbReference>
<keyword evidence="5 14" id="KW-0479">Metal-binding</keyword>
<dbReference type="Gene3D" id="3.40.50.10130">
    <property type="match status" value="1"/>
</dbReference>
<keyword evidence="4 14" id="KW-0540">Nuclease</keyword>
<dbReference type="InterPro" id="IPR006166">
    <property type="entry name" value="ERCC4_domain"/>
</dbReference>
<dbReference type="SUPFAM" id="SSF52980">
    <property type="entry name" value="Restriction endonuclease-like"/>
    <property type="match status" value="1"/>
</dbReference>
<organism evidence="17 18">
    <name type="scientific">Aspergillus granulosus</name>
    <dbReference type="NCBI Taxonomy" id="176169"/>
    <lineage>
        <taxon>Eukaryota</taxon>
        <taxon>Fungi</taxon>
        <taxon>Dikarya</taxon>
        <taxon>Ascomycota</taxon>
        <taxon>Pezizomycotina</taxon>
        <taxon>Eurotiomycetes</taxon>
        <taxon>Eurotiomycetidae</taxon>
        <taxon>Eurotiales</taxon>
        <taxon>Aspergillaceae</taxon>
        <taxon>Aspergillus</taxon>
        <taxon>Aspergillus subgen. Nidulantes</taxon>
    </lineage>
</organism>
<dbReference type="InterPro" id="IPR033309">
    <property type="entry name" value="Mus81"/>
</dbReference>
<comment type="function">
    <text evidence="14">Interacts with EME1 to form a DNA structure-specific endonuclease with substrate preference for branched DNA structures with a 5'-end at the branch nick. Typical substrates include 3'-flap structures, D-loops, replication forks and nicked Holliday junctions. May be required in mitosis for the processing of stalled or collapsed replication fork intermediates. May be required in meiosis for the repair of meiosis-specific double strand breaks subsequent to single-end invasion (SEI).</text>
</comment>
<dbReference type="InterPro" id="IPR047417">
    <property type="entry name" value="WHD_MUS81"/>
</dbReference>
<comment type="similarity">
    <text evidence="3 14">Belongs to the XPF family.</text>
</comment>
<dbReference type="Pfam" id="PF02732">
    <property type="entry name" value="ERCC4"/>
    <property type="match status" value="1"/>
</dbReference>
<feature type="region of interest" description="Disordered" evidence="15">
    <location>
        <begin position="78"/>
        <end position="114"/>
    </location>
</feature>
<keyword evidence="8 14" id="KW-0378">Hydrolase</keyword>
<dbReference type="EMBL" id="JBFXLT010000012">
    <property type="protein sequence ID" value="KAL2818845.1"/>
    <property type="molecule type" value="Genomic_DNA"/>
</dbReference>
<name>A0ABR4HTR0_9EURO</name>
<dbReference type="Gene3D" id="1.10.150.110">
    <property type="entry name" value="DNA polymerase beta, N-terminal domain-like"/>
    <property type="match status" value="1"/>
</dbReference>
<accession>A0ABR4HTR0</accession>
<dbReference type="CDD" id="cd20074">
    <property type="entry name" value="XPF_nuclease_Mus81"/>
    <property type="match status" value="1"/>
</dbReference>
<keyword evidence="12 14" id="KW-0539">Nucleus</keyword>
<keyword evidence="6 14" id="KW-0255">Endonuclease</keyword>
<dbReference type="InterPro" id="IPR027421">
    <property type="entry name" value="DNA_pol_lamdba_lyase_dom_sf"/>
</dbReference>
<dbReference type="PANTHER" id="PTHR13451:SF0">
    <property type="entry name" value="CROSSOVER JUNCTION ENDONUCLEASE MUS81"/>
    <property type="match status" value="1"/>
</dbReference>
<comment type="subcellular location">
    <subcellularLocation>
        <location evidence="2 14">Nucleus</location>
    </subcellularLocation>
</comment>
<dbReference type="SMART" id="SM00891">
    <property type="entry name" value="ERCC4"/>
    <property type="match status" value="1"/>
</dbReference>
<comment type="cofactor">
    <cofactor evidence="1 14">
        <name>Mg(2+)</name>
        <dbReference type="ChEBI" id="CHEBI:18420"/>
    </cofactor>
</comment>
<feature type="region of interest" description="Disordered" evidence="15">
    <location>
        <begin position="213"/>
        <end position="232"/>
    </location>
</feature>
<dbReference type="Pfam" id="PF21136">
    <property type="entry name" value="WHD_MUS81"/>
    <property type="match status" value="1"/>
</dbReference>
<proteinExistence type="inferred from homology"/>
<feature type="compositionally biased region" description="Basic and acidic residues" evidence="15">
    <location>
        <begin position="84"/>
        <end position="96"/>
    </location>
</feature>
<comment type="caution">
    <text evidence="17">The sequence shown here is derived from an EMBL/GenBank/DDBJ whole genome shotgun (WGS) entry which is preliminary data.</text>
</comment>
<dbReference type="InterPro" id="IPR047416">
    <property type="entry name" value="XPF_nuclease_Mus81"/>
</dbReference>
<evidence type="ECO:0000256" key="6">
    <source>
        <dbReference type="ARBA" id="ARBA00022759"/>
    </source>
</evidence>
<evidence type="ECO:0000256" key="14">
    <source>
        <dbReference type="RuleBase" id="RU369042"/>
    </source>
</evidence>
<reference evidence="17 18" key="1">
    <citation type="submission" date="2024-07" db="EMBL/GenBank/DDBJ databases">
        <title>Section-level genome sequencing and comparative genomics of Aspergillus sections Usti and Cavernicolus.</title>
        <authorList>
            <consortium name="Lawrence Berkeley National Laboratory"/>
            <person name="Nybo J.L."/>
            <person name="Vesth T.C."/>
            <person name="Theobald S."/>
            <person name="Frisvad J.C."/>
            <person name="Larsen T.O."/>
            <person name="Kjaerboelling I."/>
            <person name="Rothschild-Mancinelli K."/>
            <person name="Lyhne E.K."/>
            <person name="Kogle M.E."/>
            <person name="Barry K."/>
            <person name="Clum A."/>
            <person name="Na H."/>
            <person name="Ledsgaard L."/>
            <person name="Lin J."/>
            <person name="Lipzen A."/>
            <person name="Kuo A."/>
            <person name="Riley R."/>
            <person name="Mondo S."/>
            <person name="Labutti K."/>
            <person name="Haridas S."/>
            <person name="Pangalinan J."/>
            <person name="Salamov A.A."/>
            <person name="Simmons B.A."/>
            <person name="Magnuson J.K."/>
            <person name="Chen J."/>
            <person name="Drula E."/>
            <person name="Henrissat B."/>
            <person name="Wiebenga A."/>
            <person name="Lubbers R.J."/>
            <person name="Gomes A.C."/>
            <person name="Makela M.R."/>
            <person name="Stajich J."/>
            <person name="Grigoriev I.V."/>
            <person name="Mortensen U.H."/>
            <person name="De Vries R.P."/>
            <person name="Baker S.E."/>
            <person name="Andersen M.R."/>
        </authorList>
    </citation>
    <scope>NUCLEOTIDE SEQUENCE [LARGE SCALE GENOMIC DNA]</scope>
    <source>
        <strain evidence="17 18">CBS 588.65</strain>
    </source>
</reference>
<keyword evidence="10 14" id="KW-0233">DNA recombination</keyword>
<evidence type="ECO:0000256" key="12">
    <source>
        <dbReference type="ARBA" id="ARBA00023242"/>
    </source>
</evidence>
<evidence type="ECO:0000256" key="13">
    <source>
        <dbReference type="ARBA" id="ARBA00023254"/>
    </source>
</evidence>
<comment type="subunit">
    <text evidence="14">Interacts with EME1.</text>
</comment>
<dbReference type="InterPro" id="IPR011335">
    <property type="entry name" value="Restrct_endonuc-II-like"/>
</dbReference>